<dbReference type="AlphaFoldDB" id="A0A225UDF1"/>
<comment type="caution">
    <text evidence="2">The sequence shown here is derived from an EMBL/GenBank/DDBJ whole genome shotgun (WGS) entry which is preliminary data.</text>
</comment>
<keyword evidence="1" id="KW-1133">Transmembrane helix</keyword>
<gene>
    <name evidence="2" type="ORF">PHMEG_00041879</name>
</gene>
<name>A0A225UDF1_9STRA</name>
<evidence type="ECO:0000256" key="1">
    <source>
        <dbReference type="SAM" id="Phobius"/>
    </source>
</evidence>
<proteinExistence type="predicted"/>
<reference evidence="3" key="1">
    <citation type="submission" date="2017-03" db="EMBL/GenBank/DDBJ databases">
        <title>Phytopthora megakarya and P. palmivora, two closely related causual agents of cacao black pod achieved similar genome size and gene model numbers by different mechanisms.</title>
        <authorList>
            <person name="Ali S."/>
            <person name="Shao J."/>
            <person name="Larry D.J."/>
            <person name="Kronmiller B."/>
            <person name="Shen D."/>
            <person name="Strem M.D."/>
            <person name="Melnick R.L."/>
            <person name="Guiltinan M.J."/>
            <person name="Tyler B.M."/>
            <person name="Meinhardt L.W."/>
            <person name="Bailey B.A."/>
        </authorList>
    </citation>
    <scope>NUCLEOTIDE SEQUENCE [LARGE SCALE GENOMIC DNA]</scope>
    <source>
        <strain evidence="3">zdho120</strain>
    </source>
</reference>
<dbReference type="Proteomes" id="UP000198211">
    <property type="component" value="Unassembled WGS sequence"/>
</dbReference>
<keyword evidence="1" id="KW-0812">Transmembrane</keyword>
<organism evidence="2 3">
    <name type="scientific">Phytophthora megakarya</name>
    <dbReference type="NCBI Taxonomy" id="4795"/>
    <lineage>
        <taxon>Eukaryota</taxon>
        <taxon>Sar</taxon>
        <taxon>Stramenopiles</taxon>
        <taxon>Oomycota</taxon>
        <taxon>Peronosporomycetes</taxon>
        <taxon>Peronosporales</taxon>
        <taxon>Peronosporaceae</taxon>
        <taxon>Phytophthora</taxon>
    </lineage>
</organism>
<protein>
    <submittedName>
        <fullName evidence="2">Uncharacterized protein</fullName>
    </submittedName>
</protein>
<feature type="non-terminal residue" evidence="2">
    <location>
        <position position="32"/>
    </location>
</feature>
<keyword evidence="1" id="KW-0472">Membrane</keyword>
<dbReference type="EMBL" id="NBNE01023811">
    <property type="protein sequence ID" value="OWY90129.1"/>
    <property type="molecule type" value="Genomic_DNA"/>
</dbReference>
<accession>A0A225UDF1</accession>
<sequence length="32" mass="3523">MNISKTLTIITTIATAIYFIPVAANSLEAERR</sequence>
<feature type="transmembrane region" description="Helical" evidence="1">
    <location>
        <begin position="6"/>
        <end position="27"/>
    </location>
</feature>
<keyword evidence="3" id="KW-1185">Reference proteome</keyword>
<evidence type="ECO:0000313" key="3">
    <source>
        <dbReference type="Proteomes" id="UP000198211"/>
    </source>
</evidence>
<evidence type="ECO:0000313" key="2">
    <source>
        <dbReference type="EMBL" id="OWY90129.1"/>
    </source>
</evidence>